<keyword evidence="6" id="KW-0029">Amino-acid transport</keyword>
<dbReference type="OrthoDB" id="3900342at2759"/>
<feature type="region of interest" description="Disordered" evidence="9">
    <location>
        <begin position="1"/>
        <end position="29"/>
    </location>
</feature>
<dbReference type="InterPro" id="IPR050524">
    <property type="entry name" value="APC_YAT"/>
</dbReference>
<dbReference type="GeneID" id="62196306"/>
<feature type="transmembrane region" description="Helical" evidence="10">
    <location>
        <begin position="303"/>
        <end position="324"/>
    </location>
</feature>
<evidence type="ECO:0000256" key="9">
    <source>
        <dbReference type="SAM" id="MobiDB-lite"/>
    </source>
</evidence>
<proteinExistence type="inferred from homology"/>
<dbReference type="PIRSF" id="PIRSF006060">
    <property type="entry name" value="AA_transporter"/>
    <property type="match status" value="1"/>
</dbReference>
<dbReference type="PANTHER" id="PTHR43341:SF1">
    <property type="entry name" value="GENERAL AMINO-ACID PERMEASE GAP1"/>
    <property type="match status" value="1"/>
</dbReference>
<dbReference type="PANTHER" id="PTHR43341">
    <property type="entry name" value="AMINO ACID PERMEASE"/>
    <property type="match status" value="1"/>
</dbReference>
<dbReference type="EMBL" id="CP064814">
    <property type="protein sequence ID" value="QPG75550.1"/>
    <property type="molecule type" value="Genomic_DNA"/>
</dbReference>
<dbReference type="InterPro" id="IPR004840">
    <property type="entry name" value="Amino_acid_permease_CS"/>
</dbReference>
<feature type="transmembrane region" description="Helical" evidence="10">
    <location>
        <begin position="218"/>
        <end position="237"/>
    </location>
</feature>
<dbReference type="Gene3D" id="1.20.1740.10">
    <property type="entry name" value="Amino acid/polyamine transporter I"/>
    <property type="match status" value="1"/>
</dbReference>
<evidence type="ECO:0000259" key="11">
    <source>
        <dbReference type="Pfam" id="PF00324"/>
    </source>
</evidence>
<dbReference type="GO" id="GO:0005886">
    <property type="term" value="C:plasma membrane"/>
    <property type="evidence" value="ECO:0007669"/>
    <property type="project" value="UniProtKB-SubCell"/>
</dbReference>
<feature type="transmembrane region" description="Helical" evidence="10">
    <location>
        <begin position="143"/>
        <end position="164"/>
    </location>
</feature>
<feature type="transmembrane region" description="Helical" evidence="10">
    <location>
        <begin position="184"/>
        <end position="206"/>
    </location>
</feature>
<keyword evidence="13" id="KW-1185">Reference proteome</keyword>
<dbReference type="Proteomes" id="UP000662931">
    <property type="component" value="Chromosome 3"/>
</dbReference>
<dbReference type="InterPro" id="IPR004841">
    <property type="entry name" value="AA-permease/SLC12A_dom"/>
</dbReference>
<evidence type="ECO:0000256" key="10">
    <source>
        <dbReference type="SAM" id="Phobius"/>
    </source>
</evidence>
<dbReference type="PROSITE" id="PS00218">
    <property type="entry name" value="AMINO_ACID_PERMEASE_1"/>
    <property type="match status" value="1"/>
</dbReference>
<evidence type="ECO:0000313" key="13">
    <source>
        <dbReference type="Proteomes" id="UP000662931"/>
    </source>
</evidence>
<keyword evidence="5 10" id="KW-0812">Transmembrane</keyword>
<evidence type="ECO:0000256" key="8">
    <source>
        <dbReference type="ARBA" id="ARBA00023136"/>
    </source>
</evidence>
<feature type="transmembrane region" description="Helical" evidence="10">
    <location>
        <begin position="85"/>
        <end position="104"/>
    </location>
</feature>
<dbReference type="InterPro" id="IPR004762">
    <property type="entry name" value="Amino_acid_permease_fungi"/>
</dbReference>
<evidence type="ECO:0000256" key="6">
    <source>
        <dbReference type="ARBA" id="ARBA00022970"/>
    </source>
</evidence>
<dbReference type="NCBIfam" id="TIGR00913">
    <property type="entry name" value="2A0310"/>
    <property type="match status" value="1"/>
</dbReference>
<keyword evidence="7 10" id="KW-1133">Transmembrane helix</keyword>
<keyword evidence="4" id="KW-1003">Cell membrane</keyword>
<organism evidence="12 13">
    <name type="scientific">Eeniella nana</name>
    <name type="common">Yeast</name>
    <name type="synonym">Brettanomyces nanus</name>
    <dbReference type="NCBI Taxonomy" id="13502"/>
    <lineage>
        <taxon>Eukaryota</taxon>
        <taxon>Fungi</taxon>
        <taxon>Dikarya</taxon>
        <taxon>Ascomycota</taxon>
        <taxon>Saccharomycotina</taxon>
        <taxon>Pichiomycetes</taxon>
        <taxon>Pichiales</taxon>
        <taxon>Pichiaceae</taxon>
        <taxon>Brettanomyces</taxon>
    </lineage>
</organism>
<keyword evidence="3" id="KW-0813">Transport</keyword>
<evidence type="ECO:0000256" key="5">
    <source>
        <dbReference type="ARBA" id="ARBA00022692"/>
    </source>
</evidence>
<name>A0A875RPW9_EENNA</name>
<gene>
    <name evidence="12" type="ORF">FOA43_002905</name>
</gene>
<dbReference type="Pfam" id="PF00324">
    <property type="entry name" value="AA_permease"/>
    <property type="match status" value="1"/>
</dbReference>
<feature type="transmembrane region" description="Helical" evidence="10">
    <location>
        <begin position="257"/>
        <end position="282"/>
    </location>
</feature>
<reference evidence="12" key="1">
    <citation type="submission" date="2020-10" db="EMBL/GenBank/DDBJ databases">
        <authorList>
            <person name="Roach M.J.R."/>
        </authorList>
    </citation>
    <scope>NUCLEOTIDE SEQUENCE</scope>
    <source>
        <strain evidence="12">CBS 1945</strain>
    </source>
</reference>
<dbReference type="FunFam" id="1.20.1740.10:FF:000017">
    <property type="entry name" value="Amino acid permease"/>
    <property type="match status" value="1"/>
</dbReference>
<evidence type="ECO:0000256" key="4">
    <source>
        <dbReference type="ARBA" id="ARBA00022475"/>
    </source>
</evidence>
<comment type="similarity">
    <text evidence="2">Belongs to the amino acid-polyamine-organocation (APC) superfamily. YAT (TC 2.A.3.10) family.</text>
</comment>
<feature type="transmembrane region" description="Helical" evidence="10">
    <location>
        <begin position="357"/>
        <end position="382"/>
    </location>
</feature>
<evidence type="ECO:0000256" key="7">
    <source>
        <dbReference type="ARBA" id="ARBA00022989"/>
    </source>
</evidence>
<feature type="transmembrane region" description="Helical" evidence="10">
    <location>
        <begin position="110"/>
        <end position="131"/>
    </location>
</feature>
<feature type="domain" description="Amino acid permease/ SLC12A" evidence="11">
    <location>
        <begin position="82"/>
        <end position="533"/>
    </location>
</feature>
<feature type="transmembrane region" description="Helical" evidence="10">
    <location>
        <begin position="403"/>
        <end position="422"/>
    </location>
</feature>
<feature type="transmembrane region" description="Helical" evidence="10">
    <location>
        <begin position="510"/>
        <end position="530"/>
    </location>
</feature>
<dbReference type="AlphaFoldDB" id="A0A875RPW9"/>
<evidence type="ECO:0000313" key="12">
    <source>
        <dbReference type="EMBL" id="QPG75550.1"/>
    </source>
</evidence>
<protein>
    <recommendedName>
        <fullName evidence="11">Amino acid permease/ SLC12A domain-containing protein</fullName>
    </recommendedName>
</protein>
<feature type="transmembrane region" description="Helical" evidence="10">
    <location>
        <begin position="428"/>
        <end position="452"/>
    </location>
</feature>
<keyword evidence="8 10" id="KW-0472">Membrane</keyword>
<dbReference type="GO" id="GO:0015171">
    <property type="term" value="F:amino acid transmembrane transporter activity"/>
    <property type="evidence" value="ECO:0007669"/>
    <property type="project" value="TreeGrafter"/>
</dbReference>
<evidence type="ECO:0000256" key="1">
    <source>
        <dbReference type="ARBA" id="ARBA00004651"/>
    </source>
</evidence>
<dbReference type="KEGG" id="bnn:FOA43_002905"/>
<accession>A0A875RPW9</accession>
<evidence type="ECO:0000256" key="2">
    <source>
        <dbReference type="ARBA" id="ARBA00006983"/>
    </source>
</evidence>
<evidence type="ECO:0000256" key="3">
    <source>
        <dbReference type="ARBA" id="ARBA00022448"/>
    </source>
</evidence>
<feature type="transmembrane region" description="Helical" evidence="10">
    <location>
        <begin position="473"/>
        <end position="498"/>
    </location>
</feature>
<comment type="subcellular location">
    <subcellularLocation>
        <location evidence="1">Cell membrane</location>
        <topology evidence="1">Multi-pass membrane protein</topology>
    </subcellularLocation>
</comment>
<dbReference type="RefSeq" id="XP_038779115.1">
    <property type="nucleotide sequence ID" value="XM_038923187.1"/>
</dbReference>
<sequence length="585" mass="63752">MDPKKSLASKEPSTYTASDDLSESLEETPKKNGLKGMLFDFRDGFKERIVEEGDNSSDMSDLEKANVRAAKTPLKRELNSRHIQMIAIGGAIGTGLFVGSGSALASGGPASLIICYFFTGIMIFCTIQALGELAVEFPVSGSFLILCSRFVSPAWGFAVAWTYTIQWLTLLPLELVAAAITIKFWTSISSAVWVSIVYACIVVINICSIKMFGEIESVLSLIKIFAVVGFCILGIIMDCGVPSGEYIGGMYFHNPGAFNHGFKGLCSVLVTAAFSFGGTELIGLTAAETANPRKTLPKASKQVVWRIVLIYLISLIMIGFLVPYNDSRLMNSSSSSASDSPFVIAIENAGIKVLPSIFNAIILISVVSVANSSVFACSRSVASLANQGFAPKLLGYVDRNGRPLVGIVISLLMGLLCYLSVTPNEAEVFNWLMAISGLSSVLTWGTICLSHIRFRNAMKIQGRSTEELQYTSIVGTLGSWIGLVLNVLVLIAQLWISIVPIGANPSAEVFFQNYLNVVVNLALLIGYCIWKRHGGLKMLWIPAKDIDLSSGRENIDMELLRQERAEESAMMQTKPWIYRIYKFWC</sequence>